<reference evidence="2 3" key="1">
    <citation type="submission" date="2024-02" db="EMBL/GenBank/DDBJ databases">
        <title>De novo assembly and annotation of 12 fungi associated with fruit tree decline syndrome in Ontario, Canada.</title>
        <authorList>
            <person name="Sulman M."/>
            <person name="Ellouze W."/>
            <person name="Ilyukhin E."/>
        </authorList>
    </citation>
    <scope>NUCLEOTIDE SEQUENCE [LARGE SCALE GENOMIC DNA]</scope>
    <source>
        <strain evidence="2 3">M169</strain>
    </source>
</reference>
<feature type="region of interest" description="Disordered" evidence="1">
    <location>
        <begin position="37"/>
        <end position="62"/>
    </location>
</feature>
<accession>A0ABR1P8V5</accession>
<dbReference type="Proteomes" id="UP001430848">
    <property type="component" value="Unassembled WGS sequence"/>
</dbReference>
<evidence type="ECO:0000256" key="1">
    <source>
        <dbReference type="SAM" id="MobiDB-lite"/>
    </source>
</evidence>
<organism evidence="2 3">
    <name type="scientific">Diaporthe eres</name>
    <name type="common">Phomopsis oblonga</name>
    <dbReference type="NCBI Taxonomy" id="83184"/>
    <lineage>
        <taxon>Eukaryota</taxon>
        <taxon>Fungi</taxon>
        <taxon>Dikarya</taxon>
        <taxon>Ascomycota</taxon>
        <taxon>Pezizomycotina</taxon>
        <taxon>Sordariomycetes</taxon>
        <taxon>Sordariomycetidae</taxon>
        <taxon>Diaporthales</taxon>
        <taxon>Diaporthaceae</taxon>
        <taxon>Diaporthe</taxon>
        <taxon>Diaporthe eres species complex</taxon>
    </lineage>
</organism>
<gene>
    <name evidence="2" type="ORF">SLS63_006430</name>
</gene>
<name>A0ABR1P8V5_DIAER</name>
<protein>
    <submittedName>
        <fullName evidence="2">Uncharacterized protein</fullName>
    </submittedName>
</protein>
<comment type="caution">
    <text evidence="2">The sequence shown here is derived from an EMBL/GenBank/DDBJ whole genome shotgun (WGS) entry which is preliminary data.</text>
</comment>
<dbReference type="EMBL" id="JAKNSF020000031">
    <property type="protein sequence ID" value="KAK7728822.1"/>
    <property type="molecule type" value="Genomic_DNA"/>
</dbReference>
<feature type="region of interest" description="Disordered" evidence="1">
    <location>
        <begin position="299"/>
        <end position="318"/>
    </location>
</feature>
<evidence type="ECO:0000313" key="3">
    <source>
        <dbReference type="Proteomes" id="UP001430848"/>
    </source>
</evidence>
<sequence length="522" mass="56866">MLTDNLFTRLPGNQEIILLGAALAAAAPIFPDITLTERSTKSFPPNPTNGTAPNNGDPPPSKECRIADFAHHMCMTQPMPFDPRECDTARAAHRKHCMGREEILDDIRKLHERYHPEDAHVPVTVPTNDTAPHNGTHRVDLHPVLKGCDKELQELRKCKAKDLHYDDCVVEQANYSQCKKHEEIMDLIRKMLEKDPPVYSNVTVFARAAANGTAPTNDDPPVNNGDLPLIPLEPCIDELAVYLRCQTWGVNGSHECVAEHANYSQCKKHEEMLDLIRNIFENDPPVYSNVTVFARAAADGTGATNDGPPDIDDPQVLPEPAVLPQPQVLPQPAVLPEPCLAELAEYEKCKTTGHGSHACAIERLIYHMCKQRATNGTAPNDPAIAIDPEGPVASVNAPTKRAAPASVPPPDSLRYKLIECNAKGYARCLSEGRGDCDAELPGPPKCDNGDLVRWLFAPGPKPEGPGATFKLVLRGPKDQRGNVLRDGEIVGNVYEAGAMVNIKGEIVLLGRIIGYAYGGPDV</sequence>
<proteinExistence type="predicted"/>
<keyword evidence="3" id="KW-1185">Reference proteome</keyword>
<evidence type="ECO:0000313" key="2">
    <source>
        <dbReference type="EMBL" id="KAK7728822.1"/>
    </source>
</evidence>